<dbReference type="InterPro" id="IPR001854">
    <property type="entry name" value="Ribosomal_uL29"/>
</dbReference>
<organism evidence="7 8">
    <name type="scientific">Thermogemmatispora aurantia</name>
    <dbReference type="NCBI Taxonomy" id="2045279"/>
    <lineage>
        <taxon>Bacteria</taxon>
        <taxon>Bacillati</taxon>
        <taxon>Chloroflexota</taxon>
        <taxon>Ktedonobacteria</taxon>
        <taxon>Thermogemmatisporales</taxon>
        <taxon>Thermogemmatisporaceae</taxon>
        <taxon>Thermogemmatispora</taxon>
    </lineage>
</organism>
<evidence type="ECO:0000256" key="5">
    <source>
        <dbReference type="HAMAP-Rule" id="MF_00374"/>
    </source>
</evidence>
<gene>
    <name evidence="5" type="primary">rpmC</name>
    <name evidence="7" type="ORF">KTAU_41850</name>
</gene>
<evidence type="ECO:0000256" key="4">
    <source>
        <dbReference type="ARBA" id="ARBA00035204"/>
    </source>
</evidence>
<keyword evidence="8" id="KW-1185">Reference proteome</keyword>
<sequence length="69" mass="8407">MPKLKERRQQIREMSLPEAQRELKELRTKLFNLRLQKQRGEVKNTRIFAQTRKDIARLLHHISELEAEQ</sequence>
<dbReference type="Proteomes" id="UP000334820">
    <property type="component" value="Unassembled WGS sequence"/>
</dbReference>
<dbReference type="GO" id="GO:1990904">
    <property type="term" value="C:ribonucleoprotein complex"/>
    <property type="evidence" value="ECO:0007669"/>
    <property type="project" value="UniProtKB-KW"/>
</dbReference>
<dbReference type="Pfam" id="PF00831">
    <property type="entry name" value="Ribosomal_L29"/>
    <property type="match status" value="1"/>
</dbReference>
<evidence type="ECO:0000256" key="3">
    <source>
        <dbReference type="ARBA" id="ARBA00023274"/>
    </source>
</evidence>
<evidence type="ECO:0000313" key="8">
    <source>
        <dbReference type="Proteomes" id="UP000334820"/>
    </source>
</evidence>
<protein>
    <recommendedName>
        <fullName evidence="4 5">Large ribosomal subunit protein uL29</fullName>
    </recommendedName>
</protein>
<evidence type="ECO:0000256" key="6">
    <source>
        <dbReference type="SAM" id="Coils"/>
    </source>
</evidence>
<accession>A0A5J4KH21</accession>
<dbReference type="EMBL" id="BKZV01000009">
    <property type="protein sequence ID" value="GER85551.1"/>
    <property type="molecule type" value="Genomic_DNA"/>
</dbReference>
<evidence type="ECO:0000256" key="2">
    <source>
        <dbReference type="ARBA" id="ARBA00022980"/>
    </source>
</evidence>
<dbReference type="NCBIfam" id="TIGR00012">
    <property type="entry name" value="L29"/>
    <property type="match status" value="1"/>
</dbReference>
<keyword evidence="3 5" id="KW-0687">Ribonucleoprotein</keyword>
<dbReference type="InterPro" id="IPR018254">
    <property type="entry name" value="Ribosomal_uL29_CS"/>
</dbReference>
<evidence type="ECO:0000313" key="7">
    <source>
        <dbReference type="EMBL" id="GER85551.1"/>
    </source>
</evidence>
<comment type="caution">
    <text evidence="7">The sequence shown here is derived from an EMBL/GenBank/DDBJ whole genome shotgun (WGS) entry which is preliminary data.</text>
</comment>
<keyword evidence="6" id="KW-0175">Coiled coil</keyword>
<dbReference type="InterPro" id="IPR036049">
    <property type="entry name" value="Ribosomal_uL29_sf"/>
</dbReference>
<feature type="coiled-coil region" evidence="6">
    <location>
        <begin position="16"/>
        <end position="68"/>
    </location>
</feature>
<dbReference type="GO" id="GO:0006412">
    <property type="term" value="P:translation"/>
    <property type="evidence" value="ECO:0007669"/>
    <property type="project" value="UniProtKB-UniRule"/>
</dbReference>
<dbReference type="SUPFAM" id="SSF46561">
    <property type="entry name" value="Ribosomal protein L29 (L29p)"/>
    <property type="match status" value="1"/>
</dbReference>
<dbReference type="PROSITE" id="PS00579">
    <property type="entry name" value="RIBOSOMAL_L29"/>
    <property type="match status" value="1"/>
</dbReference>
<dbReference type="GO" id="GO:0005840">
    <property type="term" value="C:ribosome"/>
    <property type="evidence" value="ECO:0007669"/>
    <property type="project" value="UniProtKB-KW"/>
</dbReference>
<name>A0A5J4KH21_9CHLR</name>
<dbReference type="HAMAP" id="MF_00374">
    <property type="entry name" value="Ribosomal_uL29"/>
    <property type="match status" value="1"/>
</dbReference>
<evidence type="ECO:0000256" key="1">
    <source>
        <dbReference type="ARBA" id="ARBA00009254"/>
    </source>
</evidence>
<reference evidence="7 8" key="1">
    <citation type="journal article" date="2019" name="Int. J. Syst. Evol. Microbiol.">
        <title>Thermogemmatispora aurantia sp. nov. and Thermogemmatispora argillosa sp. nov., within the class Ktedonobacteria, and emended description of the genus Thermogemmatispora.</title>
        <authorList>
            <person name="Zheng Y."/>
            <person name="Wang C.M."/>
            <person name="Sakai Y."/>
            <person name="Abe K."/>
            <person name="Yokota A."/>
            <person name="Yabe S."/>
        </authorList>
    </citation>
    <scope>NUCLEOTIDE SEQUENCE [LARGE SCALE GENOMIC DNA]</scope>
    <source>
        <strain evidence="7 8">A1-2</strain>
    </source>
</reference>
<dbReference type="AlphaFoldDB" id="A0A5J4KH21"/>
<proteinExistence type="inferred from homology"/>
<comment type="similarity">
    <text evidence="1 5">Belongs to the universal ribosomal protein uL29 family.</text>
</comment>
<dbReference type="RefSeq" id="WP_146747251.1">
    <property type="nucleotide sequence ID" value="NZ_BKZV01000009.1"/>
</dbReference>
<keyword evidence="2 5" id="KW-0689">Ribosomal protein</keyword>
<dbReference type="Gene3D" id="1.10.287.310">
    <property type="match status" value="1"/>
</dbReference>
<dbReference type="GO" id="GO:0003735">
    <property type="term" value="F:structural constituent of ribosome"/>
    <property type="evidence" value="ECO:0007669"/>
    <property type="project" value="InterPro"/>
</dbReference>